<comment type="caution">
    <text evidence="3">The sequence shown here is derived from an EMBL/GenBank/DDBJ whole genome shotgun (WGS) entry which is preliminary data.</text>
</comment>
<dbReference type="Gene3D" id="3.40.50.720">
    <property type="entry name" value="NAD(P)-binding Rossmann-like Domain"/>
    <property type="match status" value="1"/>
</dbReference>
<dbReference type="PANTHER" id="PTHR42760:SF40">
    <property type="entry name" value="3-OXOACYL-[ACYL-CARRIER-PROTEIN] REDUCTASE, CHLOROPLASTIC"/>
    <property type="match status" value="1"/>
</dbReference>
<dbReference type="InterPro" id="IPR036291">
    <property type="entry name" value="NAD(P)-bd_dom_sf"/>
</dbReference>
<dbReference type="SUPFAM" id="SSF51735">
    <property type="entry name" value="NAD(P)-binding Rossmann-fold domains"/>
    <property type="match status" value="1"/>
</dbReference>
<keyword evidence="4" id="KW-1185">Reference proteome</keyword>
<protein>
    <submittedName>
        <fullName evidence="3">SDR family oxidoreductase</fullName>
    </submittedName>
</protein>
<sequence length="270" mass="28268">MAALSPDAFLLTGRVAVVTGAARGIGLAIAEAFAALGAHVAVCDRDKPDRDKPDRDSPDRDKPDSGLAMTLDVRDHLAAEVFAQAVRERWGRVDVLVNNAGGTFHAGFADTSARGEQTLIEENFTQVTGMIRRLLPMMGAGGSIINVTSSEAHQAAPGFAVYAAMKAALESLTRTLALELAPQGIRVNAIAPDAIRTEGEAGVRERMLARPLPHELPYEPVRVPPLGHLGEPGDAAAAAVFLAGDAARFVTGTTLHVDGGINAAGGWRRT</sequence>
<organism evidence="3 4">
    <name type="scientific">Nonomuraea composti</name>
    <dbReference type="NCBI Taxonomy" id="2720023"/>
    <lineage>
        <taxon>Bacteria</taxon>
        <taxon>Bacillati</taxon>
        <taxon>Actinomycetota</taxon>
        <taxon>Actinomycetes</taxon>
        <taxon>Streptosporangiales</taxon>
        <taxon>Streptosporangiaceae</taxon>
        <taxon>Nonomuraea</taxon>
    </lineage>
</organism>
<feature type="compositionally biased region" description="Basic and acidic residues" evidence="2">
    <location>
        <begin position="44"/>
        <end position="64"/>
    </location>
</feature>
<dbReference type="Proteomes" id="UP000696294">
    <property type="component" value="Unassembled WGS sequence"/>
</dbReference>
<dbReference type="RefSeq" id="WP_168016910.1">
    <property type="nucleotide sequence ID" value="NZ_JAATEP010000036.1"/>
</dbReference>
<evidence type="ECO:0000313" key="3">
    <source>
        <dbReference type="EMBL" id="NJP95289.1"/>
    </source>
</evidence>
<name>A0ABX1BBX0_9ACTN</name>
<gene>
    <name evidence="3" type="ORF">HCN51_38620</name>
</gene>
<reference evidence="3 4" key="1">
    <citation type="submission" date="2020-03" db="EMBL/GenBank/DDBJ databases">
        <title>WGS of actinomycetes isolated from Thailand.</title>
        <authorList>
            <person name="Thawai C."/>
        </authorList>
    </citation>
    <scope>NUCLEOTIDE SEQUENCE [LARGE SCALE GENOMIC DNA]</scope>
    <source>
        <strain evidence="3 4">FMUSA5-5</strain>
    </source>
</reference>
<dbReference type="InterPro" id="IPR002347">
    <property type="entry name" value="SDR_fam"/>
</dbReference>
<evidence type="ECO:0000256" key="2">
    <source>
        <dbReference type="SAM" id="MobiDB-lite"/>
    </source>
</evidence>
<proteinExistence type="inferred from homology"/>
<evidence type="ECO:0000256" key="1">
    <source>
        <dbReference type="ARBA" id="ARBA00006484"/>
    </source>
</evidence>
<evidence type="ECO:0000313" key="4">
    <source>
        <dbReference type="Proteomes" id="UP000696294"/>
    </source>
</evidence>
<dbReference type="PANTHER" id="PTHR42760">
    <property type="entry name" value="SHORT-CHAIN DEHYDROGENASES/REDUCTASES FAMILY MEMBER"/>
    <property type="match status" value="1"/>
</dbReference>
<dbReference type="PRINTS" id="PR00080">
    <property type="entry name" value="SDRFAMILY"/>
</dbReference>
<dbReference type="CDD" id="cd05233">
    <property type="entry name" value="SDR_c"/>
    <property type="match status" value="1"/>
</dbReference>
<accession>A0ABX1BBX0</accession>
<dbReference type="EMBL" id="JAATEP010000036">
    <property type="protein sequence ID" value="NJP95289.1"/>
    <property type="molecule type" value="Genomic_DNA"/>
</dbReference>
<feature type="region of interest" description="Disordered" evidence="2">
    <location>
        <begin position="44"/>
        <end position="67"/>
    </location>
</feature>
<dbReference type="PRINTS" id="PR00081">
    <property type="entry name" value="GDHRDH"/>
</dbReference>
<dbReference type="Pfam" id="PF13561">
    <property type="entry name" value="adh_short_C2"/>
    <property type="match status" value="1"/>
</dbReference>
<comment type="similarity">
    <text evidence="1">Belongs to the short-chain dehydrogenases/reductases (SDR) family.</text>
</comment>